<dbReference type="Pfam" id="PF07503">
    <property type="entry name" value="zf-HYPF"/>
    <property type="match status" value="2"/>
</dbReference>
<keyword evidence="5" id="KW-0863">Zinc-finger</keyword>
<dbReference type="InterPro" id="IPR055128">
    <property type="entry name" value="HypF_C_2"/>
</dbReference>
<keyword evidence="9" id="KW-0378">Hydrolase</keyword>
<evidence type="ECO:0000256" key="9">
    <source>
        <dbReference type="PROSITE-ProRule" id="PRU00520"/>
    </source>
</evidence>
<evidence type="ECO:0000313" key="13">
    <source>
        <dbReference type="Proteomes" id="UP000069632"/>
    </source>
</evidence>
<dbReference type="SUPFAM" id="SSF54975">
    <property type="entry name" value="Acylphosphatase/BLUF domain-like"/>
    <property type="match status" value="1"/>
</dbReference>
<dbReference type="InterPro" id="IPR036046">
    <property type="entry name" value="Acylphosphatase-like_dom_sf"/>
</dbReference>
<feature type="active site" evidence="9">
    <location>
        <position position="18"/>
    </location>
</feature>
<dbReference type="AlphaFoldDB" id="A0A128EKU4"/>
<evidence type="ECO:0000256" key="6">
    <source>
        <dbReference type="ARBA" id="ARBA00022833"/>
    </source>
</evidence>
<dbReference type="Gene3D" id="3.90.870.50">
    <property type="match status" value="1"/>
</dbReference>
<organism evidence="12 13">
    <name type="scientific">Campylobacter geochelonis</name>
    <dbReference type="NCBI Taxonomy" id="1780362"/>
    <lineage>
        <taxon>Bacteria</taxon>
        <taxon>Pseudomonadati</taxon>
        <taxon>Campylobacterota</taxon>
        <taxon>Epsilonproteobacteria</taxon>
        <taxon>Campylobacterales</taxon>
        <taxon>Campylobacteraceae</taxon>
        <taxon>Campylobacter</taxon>
    </lineage>
</organism>
<dbReference type="InterPro" id="IPR001792">
    <property type="entry name" value="Acylphosphatase-like_dom"/>
</dbReference>
<evidence type="ECO:0000256" key="8">
    <source>
        <dbReference type="PIRNR" id="PIRNR006256"/>
    </source>
</evidence>
<dbReference type="InterPro" id="IPR017945">
    <property type="entry name" value="DHBP_synth_RibB-like_a/b_dom"/>
</dbReference>
<dbReference type="GO" id="GO:0008270">
    <property type="term" value="F:zinc ion binding"/>
    <property type="evidence" value="ECO:0007669"/>
    <property type="project" value="UniProtKB-KW"/>
</dbReference>
<reference evidence="12 13" key="1">
    <citation type="submission" date="2016-02" db="EMBL/GenBank/DDBJ databases">
        <authorList>
            <consortium name="Pathogen Informatics"/>
        </authorList>
    </citation>
    <scope>NUCLEOTIDE SEQUENCE [LARGE SCALE GENOMIC DNA]</scope>
    <source>
        <strain evidence="12 13">RC20</strain>
    </source>
</reference>
<dbReference type="PROSITE" id="PS51163">
    <property type="entry name" value="YRDC"/>
    <property type="match status" value="1"/>
</dbReference>
<comment type="pathway">
    <text evidence="1">Protein modification; [NiFe] hydrogenase maturation.</text>
</comment>
<keyword evidence="6" id="KW-0862">Zinc</keyword>
<protein>
    <recommendedName>
        <fullName evidence="8">Carbamoyltransferase</fullName>
        <ecNumber evidence="8">6.2.-.-</ecNumber>
    </recommendedName>
</protein>
<dbReference type="PIRSF" id="PIRSF006256">
    <property type="entry name" value="CMPcnvr_hdrg_mat"/>
    <property type="match status" value="1"/>
</dbReference>
<comment type="catalytic activity">
    <reaction evidence="9">
        <text>an acyl phosphate + H2O = a carboxylate + phosphate + H(+)</text>
        <dbReference type="Rhea" id="RHEA:14965"/>
        <dbReference type="ChEBI" id="CHEBI:15377"/>
        <dbReference type="ChEBI" id="CHEBI:15378"/>
        <dbReference type="ChEBI" id="CHEBI:29067"/>
        <dbReference type="ChEBI" id="CHEBI:43474"/>
        <dbReference type="ChEBI" id="CHEBI:59918"/>
        <dbReference type="EC" id="3.6.1.7"/>
    </reaction>
</comment>
<evidence type="ECO:0000256" key="5">
    <source>
        <dbReference type="ARBA" id="ARBA00022771"/>
    </source>
</evidence>
<dbReference type="InterPro" id="IPR006070">
    <property type="entry name" value="Sua5-like_dom"/>
</dbReference>
<dbReference type="GO" id="GO:0003998">
    <property type="term" value="F:acylphosphatase activity"/>
    <property type="evidence" value="ECO:0007669"/>
    <property type="project" value="UniProtKB-EC"/>
</dbReference>
<dbReference type="Pfam" id="PF17788">
    <property type="entry name" value="HypF_C"/>
    <property type="match status" value="1"/>
</dbReference>
<evidence type="ECO:0000256" key="4">
    <source>
        <dbReference type="ARBA" id="ARBA00022723"/>
    </source>
</evidence>
<dbReference type="EC" id="6.2.-.-" evidence="8"/>
<dbReference type="GO" id="GO:0051604">
    <property type="term" value="P:protein maturation"/>
    <property type="evidence" value="ECO:0007669"/>
    <property type="project" value="TreeGrafter"/>
</dbReference>
<sequence length="739" mass="84184">MECLKFSIFGAVQGVGFRPFIYVLCTKLGLKGEVYNDSEGVKLFLGGSKEQILEFEKRLFVELPPLARIDKIEKIKIENQNFTEFKITSSKQTSKFTPILPDFAICDECRAEFYNKANERFHYPFINCTNCGPRISIISELPYDRKNTTMAKFKMCKLCKSEYENPLNRRYHAQPISCPNCGPKLFFKDKFGNLLSGDAIKNCIDALKNGKIVAIKGLGGFHLVCDALNNEAISLLRERKHRPKKPFAIMCKDSKIASEFAIISNDEKMLLESNVKPIVILKLKNNGKIPPNLAPSLDKIGIFLPPTALHLLIFEYFKNPLIATSANLSGEPIIYNEQILLKKLGSVIDYYLDNNREILTPSDDSIAVVVDKKPMFFRTSRGLNPKIYLSNFKQKGTFLSVGSELKNQFCIYKDGQIFISPYLGDLKNVATFERFKSVLAMFAKNYELKFDAVISDLHPNFLHTKYFENQGFIVQKVQHHYAHLLSALDENKLLGQDRKFLGFCFDGTGYGEDGRIWGGEVFKFDEFGYERVAHFDEFLLLGGESSIKNIDQLAFSILKKYDIQNEQFLGKFSQTRLKNLETLYKKELNSFYSSSLGRIFDAFCAVVCGLEKVSYDGEAGMMLEALYDNNIKNAYKFKLENKKIIYKEAFECALKDEPKVAATKFINGICKLLVEMAKKWNLPVVLSGGVFQNQTLLINLIDKFKEENIEFYINSQNPTNDSGIALGQMVWYLSNKNCV</sequence>
<evidence type="ECO:0000256" key="1">
    <source>
        <dbReference type="ARBA" id="ARBA00004711"/>
    </source>
</evidence>
<evidence type="ECO:0000256" key="2">
    <source>
        <dbReference type="ARBA" id="ARBA00008097"/>
    </source>
</evidence>
<dbReference type="InterPro" id="IPR017968">
    <property type="entry name" value="Acylphosphatase_CS"/>
</dbReference>
<dbReference type="UniPathway" id="UPA00335"/>
<dbReference type="InterPro" id="IPR004421">
    <property type="entry name" value="Carbamoyltransferase_HypF"/>
</dbReference>
<dbReference type="Pfam" id="PF00708">
    <property type="entry name" value="Acylphosphatase"/>
    <property type="match status" value="1"/>
</dbReference>
<dbReference type="PROSITE" id="PS00150">
    <property type="entry name" value="ACYLPHOSPHATASE_1"/>
    <property type="match status" value="1"/>
</dbReference>
<dbReference type="Gene3D" id="3.30.110.120">
    <property type="match status" value="1"/>
</dbReference>
<dbReference type="InterPro" id="IPR011125">
    <property type="entry name" value="Znf_HypF"/>
</dbReference>
<dbReference type="RefSeq" id="WP_075540509.1">
    <property type="nucleotide sequence ID" value="NZ_CP053844.1"/>
</dbReference>
<dbReference type="InterPro" id="IPR051060">
    <property type="entry name" value="Carbamoyltrans_HypF-like"/>
</dbReference>
<feature type="domain" description="YrdC-like" evidence="11">
    <location>
        <begin position="197"/>
        <end position="382"/>
    </location>
</feature>
<comment type="similarity">
    <text evidence="2 8">Belongs to the carbamoyltransferase HypF family.</text>
</comment>
<dbReference type="GO" id="GO:0016743">
    <property type="term" value="F:carboxyl- or carbamoyltransferase activity"/>
    <property type="evidence" value="ECO:0007669"/>
    <property type="project" value="UniProtKB-UniRule"/>
</dbReference>
<keyword evidence="13" id="KW-1185">Reference proteome</keyword>
<dbReference type="InterPro" id="IPR041440">
    <property type="entry name" value="HypF_C"/>
</dbReference>
<evidence type="ECO:0000256" key="3">
    <source>
        <dbReference type="ARBA" id="ARBA00022598"/>
    </source>
</evidence>
<dbReference type="Pfam" id="PF01300">
    <property type="entry name" value="Sua5_yciO_yrdC"/>
    <property type="match status" value="1"/>
</dbReference>
<evidence type="ECO:0000259" key="10">
    <source>
        <dbReference type="PROSITE" id="PS51160"/>
    </source>
</evidence>
<feature type="active site" evidence="9">
    <location>
        <position position="36"/>
    </location>
</feature>
<dbReference type="GO" id="GO:0016874">
    <property type="term" value="F:ligase activity"/>
    <property type="evidence" value="ECO:0007669"/>
    <property type="project" value="UniProtKB-UniRule"/>
</dbReference>
<keyword evidence="3" id="KW-0436">Ligase</keyword>
<dbReference type="SUPFAM" id="SSF55821">
    <property type="entry name" value="YrdC/RibB"/>
    <property type="match status" value="1"/>
</dbReference>
<dbReference type="Pfam" id="PF22521">
    <property type="entry name" value="HypF_C_2"/>
    <property type="match status" value="1"/>
</dbReference>
<comment type="catalytic activity">
    <reaction evidence="7">
        <text>C-terminal L-cysteinyl-[HypE protein] + carbamoyl phosphate + ATP + H2O = C-terminal S-carboxamide-L-cysteinyl-[HypE protein] + AMP + phosphate + diphosphate + H(+)</text>
        <dbReference type="Rhea" id="RHEA:55636"/>
        <dbReference type="Rhea" id="RHEA-COMP:14247"/>
        <dbReference type="Rhea" id="RHEA-COMP:14392"/>
        <dbReference type="ChEBI" id="CHEBI:15377"/>
        <dbReference type="ChEBI" id="CHEBI:15378"/>
        <dbReference type="ChEBI" id="CHEBI:30616"/>
        <dbReference type="ChEBI" id="CHEBI:33019"/>
        <dbReference type="ChEBI" id="CHEBI:43474"/>
        <dbReference type="ChEBI" id="CHEBI:58228"/>
        <dbReference type="ChEBI" id="CHEBI:76913"/>
        <dbReference type="ChEBI" id="CHEBI:139126"/>
        <dbReference type="ChEBI" id="CHEBI:456215"/>
    </reaction>
</comment>
<dbReference type="Gene3D" id="3.30.420.360">
    <property type="match status" value="1"/>
</dbReference>
<proteinExistence type="inferred from homology"/>
<evidence type="ECO:0000259" key="11">
    <source>
        <dbReference type="PROSITE" id="PS51163"/>
    </source>
</evidence>
<feature type="domain" description="Acylphosphatase-like" evidence="10">
    <location>
        <begin position="3"/>
        <end position="89"/>
    </location>
</feature>
<dbReference type="EMBL" id="FIZP01000013">
    <property type="protein sequence ID" value="CZE49022.1"/>
    <property type="molecule type" value="Genomic_DNA"/>
</dbReference>
<dbReference type="PANTHER" id="PTHR42959:SF1">
    <property type="entry name" value="CARBAMOYLTRANSFERASE HYPF"/>
    <property type="match status" value="1"/>
</dbReference>
<name>A0A128EKU4_9BACT</name>
<dbReference type="NCBIfam" id="TIGR00143">
    <property type="entry name" value="hypF"/>
    <property type="match status" value="1"/>
</dbReference>
<evidence type="ECO:0000256" key="7">
    <source>
        <dbReference type="ARBA" id="ARBA00048220"/>
    </source>
</evidence>
<dbReference type="Gene3D" id="3.30.420.40">
    <property type="match status" value="1"/>
</dbReference>
<dbReference type="PANTHER" id="PTHR42959">
    <property type="entry name" value="CARBAMOYLTRANSFERASE"/>
    <property type="match status" value="1"/>
</dbReference>
<keyword evidence="4" id="KW-0479">Metal-binding</keyword>
<keyword evidence="12" id="KW-0808">Transferase</keyword>
<dbReference type="Proteomes" id="UP000069632">
    <property type="component" value="Unassembled WGS sequence"/>
</dbReference>
<dbReference type="PROSITE" id="PS51160">
    <property type="entry name" value="ACYLPHOSPHATASE_3"/>
    <property type="match status" value="1"/>
</dbReference>
<dbReference type="OrthoDB" id="9808093at2"/>
<gene>
    <name evidence="12" type="primary">hypF</name>
    <name evidence="12" type="ORF">ERS672216_01707</name>
</gene>
<evidence type="ECO:0000313" key="12">
    <source>
        <dbReference type="EMBL" id="CZE49022.1"/>
    </source>
</evidence>
<accession>A0A128EKU4</accession>
<dbReference type="GO" id="GO:0003725">
    <property type="term" value="F:double-stranded RNA binding"/>
    <property type="evidence" value="ECO:0007669"/>
    <property type="project" value="InterPro"/>
</dbReference>